<dbReference type="Proteomes" id="UP000579945">
    <property type="component" value="Unassembled WGS sequence"/>
</dbReference>
<evidence type="ECO:0000313" key="1">
    <source>
        <dbReference type="EMBL" id="MBB3728717.1"/>
    </source>
</evidence>
<reference evidence="1 2" key="1">
    <citation type="submission" date="2020-08" db="EMBL/GenBank/DDBJ databases">
        <title>Sequencing the genomes of 1000 actinobacteria strains.</title>
        <authorList>
            <person name="Klenk H.-P."/>
        </authorList>
    </citation>
    <scope>NUCLEOTIDE SEQUENCE [LARGE SCALE GENOMIC DNA]</scope>
    <source>
        <strain evidence="1 2">DSM 44320</strain>
    </source>
</reference>
<accession>A0A7W5VIY3</accession>
<evidence type="ECO:0000313" key="2">
    <source>
        <dbReference type="Proteomes" id="UP000579945"/>
    </source>
</evidence>
<comment type="caution">
    <text evidence="1">The sequence shown here is derived from an EMBL/GenBank/DDBJ whole genome shotgun (WGS) entry which is preliminary data.</text>
</comment>
<organism evidence="1 2">
    <name type="scientific">Nonomuraea dietziae</name>
    <dbReference type="NCBI Taxonomy" id="65515"/>
    <lineage>
        <taxon>Bacteria</taxon>
        <taxon>Bacillati</taxon>
        <taxon>Actinomycetota</taxon>
        <taxon>Actinomycetes</taxon>
        <taxon>Streptosporangiales</taxon>
        <taxon>Streptosporangiaceae</taxon>
        <taxon>Nonomuraea</taxon>
    </lineage>
</organism>
<dbReference type="EMBL" id="JACIBV010000001">
    <property type="protein sequence ID" value="MBB3728717.1"/>
    <property type="molecule type" value="Genomic_DNA"/>
</dbReference>
<keyword evidence="2" id="KW-1185">Reference proteome</keyword>
<sequence>MAARADAHEVEGADQVDLDDLAVAGEVVRSALAVDGPLGPADARAVDDHANRLARGHGRVDGRLHVALVRYVRPDEDSAEFVGDRLAALLVEVGDDHGRALAGELAGRGLAQPAGPARDDCYCSVDVHATDPNARTE</sequence>
<gene>
    <name evidence="1" type="ORF">FHR33_004577</name>
</gene>
<proteinExistence type="predicted"/>
<protein>
    <submittedName>
        <fullName evidence="1">Uncharacterized protein</fullName>
    </submittedName>
</protein>
<dbReference type="AlphaFoldDB" id="A0A7W5VIY3"/>
<name>A0A7W5VIY3_9ACTN</name>